<name>A0A1I2JSI4_9BACT</name>
<dbReference type="Proteomes" id="UP000199513">
    <property type="component" value="Unassembled WGS sequence"/>
</dbReference>
<gene>
    <name evidence="1" type="ORF">SAMN04488541_10658</name>
</gene>
<sequence length="59" mass="6577">MTKESTGYNTGFASGGVTCKLGTLCFYSSSMLVDSFVLRNPPERKARKRYLQAYETDSI</sequence>
<reference evidence="1 2" key="1">
    <citation type="submission" date="2016-10" db="EMBL/GenBank/DDBJ databases">
        <authorList>
            <person name="de Groot N.N."/>
        </authorList>
    </citation>
    <scope>NUCLEOTIDE SEQUENCE [LARGE SCALE GENOMIC DNA]</scope>
    <source>
        <strain>GEY</strain>
        <strain evidence="2">DSM 9560</strain>
    </source>
</reference>
<evidence type="ECO:0000313" key="1">
    <source>
        <dbReference type="EMBL" id="SFF57802.1"/>
    </source>
</evidence>
<evidence type="ECO:0000313" key="2">
    <source>
        <dbReference type="Proteomes" id="UP000199513"/>
    </source>
</evidence>
<organism evidence="1 2">
    <name type="scientific">Thermoflexibacter ruber</name>
    <dbReference type="NCBI Taxonomy" id="1003"/>
    <lineage>
        <taxon>Bacteria</taxon>
        <taxon>Pseudomonadati</taxon>
        <taxon>Bacteroidota</taxon>
        <taxon>Cytophagia</taxon>
        <taxon>Cytophagales</taxon>
        <taxon>Thermoflexibacteraceae</taxon>
        <taxon>Thermoflexibacter</taxon>
    </lineage>
</organism>
<keyword evidence="2" id="KW-1185">Reference proteome</keyword>
<dbReference type="STRING" id="1003.SAMN04488541_10658"/>
<protein>
    <submittedName>
        <fullName evidence="1">Uncharacterized protein</fullName>
    </submittedName>
</protein>
<proteinExistence type="predicted"/>
<accession>A0A1I2JSI4</accession>
<dbReference type="AlphaFoldDB" id="A0A1I2JSI4"/>
<dbReference type="EMBL" id="FONY01000065">
    <property type="protein sequence ID" value="SFF57802.1"/>
    <property type="molecule type" value="Genomic_DNA"/>
</dbReference>